<dbReference type="InterPro" id="IPR045361">
    <property type="entry name" value="CIS_tube_prot_N"/>
</dbReference>
<dbReference type="RefSeq" id="WP_099155319.1">
    <property type="nucleotide sequence ID" value="NZ_PDUD01000058.1"/>
</dbReference>
<sequence length="253" mass="28085">MTFESPNIGKLEKLKIIAIDDSTGQIKLLRGCVMVNPASFKESYEWHYNKDQASGTTGSDPKFIKKIDDEFSIPVFFDSTGTMPPTILPFDISEPINNLTELLPFDVEINPNTIIPAAAQLQLFLAVTGNFIGKIHRPFKVAVYWGAYFRIGFLKSLDVDYTLFSPSGAAKRIEGTATFISAEDTIKELAKSMISSPDLSHHRVVKEGDTLLLLCEEIYGDASLHQEVARHNGLTSFRTLRVGSKLAFPPIEK</sequence>
<evidence type="ECO:0000259" key="1">
    <source>
        <dbReference type="Pfam" id="PF19266"/>
    </source>
</evidence>
<protein>
    <recommendedName>
        <fullName evidence="1">Contractile injection system tube protein N-terminal domain-containing protein</fullName>
    </recommendedName>
</protein>
<reference evidence="2 3" key="1">
    <citation type="submission" date="2017-10" db="EMBL/GenBank/DDBJ databases">
        <title>The draft genome sequence of Lewinella nigricans NBRC 102662.</title>
        <authorList>
            <person name="Wang K."/>
        </authorList>
    </citation>
    <scope>NUCLEOTIDE SEQUENCE [LARGE SCALE GENOMIC DNA]</scope>
    <source>
        <strain evidence="2 3">NBRC 102662</strain>
    </source>
</reference>
<evidence type="ECO:0000313" key="2">
    <source>
        <dbReference type="EMBL" id="PHN01262.1"/>
    </source>
</evidence>
<feature type="domain" description="Contractile injection system tube protein N-terminal" evidence="1">
    <location>
        <begin position="10"/>
        <end position="187"/>
    </location>
</feature>
<dbReference type="EMBL" id="PDUD01000058">
    <property type="protein sequence ID" value="PHN01262.1"/>
    <property type="molecule type" value="Genomic_DNA"/>
</dbReference>
<gene>
    <name evidence="2" type="ORF">CRP01_37930</name>
</gene>
<name>A0A2D0MYA1_FLAN2</name>
<keyword evidence="3" id="KW-1185">Reference proteome</keyword>
<evidence type="ECO:0000313" key="3">
    <source>
        <dbReference type="Proteomes" id="UP000223913"/>
    </source>
</evidence>
<dbReference type="AlphaFoldDB" id="A0A2D0MYA1"/>
<organism evidence="2 3">
    <name type="scientific">Flavilitoribacter nigricans (strain ATCC 23147 / DSM 23189 / NBRC 102662 / NCIMB 1420 / SS-2)</name>
    <name type="common">Lewinella nigricans</name>
    <dbReference type="NCBI Taxonomy" id="1122177"/>
    <lineage>
        <taxon>Bacteria</taxon>
        <taxon>Pseudomonadati</taxon>
        <taxon>Bacteroidota</taxon>
        <taxon>Saprospiria</taxon>
        <taxon>Saprospirales</taxon>
        <taxon>Lewinellaceae</taxon>
        <taxon>Flavilitoribacter</taxon>
    </lineage>
</organism>
<dbReference type="OrthoDB" id="9815939at2"/>
<dbReference type="Proteomes" id="UP000223913">
    <property type="component" value="Unassembled WGS sequence"/>
</dbReference>
<proteinExistence type="predicted"/>
<dbReference type="Pfam" id="PF19266">
    <property type="entry name" value="CIS_tube"/>
    <property type="match status" value="1"/>
</dbReference>
<accession>A0A2D0MYA1</accession>
<comment type="caution">
    <text evidence="2">The sequence shown here is derived from an EMBL/GenBank/DDBJ whole genome shotgun (WGS) entry which is preliminary data.</text>
</comment>